<proteinExistence type="predicted"/>
<dbReference type="AlphaFoldDB" id="A0A382LK06"/>
<feature type="non-terminal residue" evidence="3">
    <location>
        <position position="194"/>
    </location>
</feature>
<feature type="non-terminal residue" evidence="3">
    <location>
        <position position="1"/>
    </location>
</feature>
<dbReference type="InterPro" id="IPR000073">
    <property type="entry name" value="AB_hydrolase_1"/>
</dbReference>
<gene>
    <name evidence="3" type="ORF">METZ01_LOCUS289437</name>
</gene>
<dbReference type="PRINTS" id="PR00111">
    <property type="entry name" value="ABHYDROLASE"/>
</dbReference>
<dbReference type="Pfam" id="PF00561">
    <property type="entry name" value="Abhydrolase_1"/>
    <property type="match status" value="1"/>
</dbReference>
<protein>
    <recommendedName>
        <fullName evidence="2">AB hydrolase-1 domain-containing protein</fullName>
    </recommendedName>
</protein>
<evidence type="ECO:0000313" key="3">
    <source>
        <dbReference type="EMBL" id="SVC36583.1"/>
    </source>
</evidence>
<evidence type="ECO:0000259" key="2">
    <source>
        <dbReference type="Pfam" id="PF00561"/>
    </source>
</evidence>
<dbReference type="SUPFAM" id="SSF53474">
    <property type="entry name" value="alpha/beta-Hydrolases"/>
    <property type="match status" value="1"/>
</dbReference>
<dbReference type="PANTHER" id="PTHR42977:SF3">
    <property type="entry name" value="AB HYDROLASE-1 DOMAIN-CONTAINING PROTEIN"/>
    <property type="match status" value="1"/>
</dbReference>
<accession>A0A382LK06</accession>
<dbReference type="InterPro" id="IPR051340">
    <property type="entry name" value="Haloalkane_dehalogenase"/>
</dbReference>
<feature type="domain" description="AB hydrolase-1" evidence="2">
    <location>
        <begin position="24"/>
        <end position="146"/>
    </location>
</feature>
<keyword evidence="1" id="KW-0378">Hydrolase</keyword>
<organism evidence="3">
    <name type="scientific">marine metagenome</name>
    <dbReference type="NCBI Taxonomy" id="408172"/>
    <lineage>
        <taxon>unclassified sequences</taxon>
        <taxon>metagenomes</taxon>
        <taxon>ecological metagenomes</taxon>
    </lineage>
</organism>
<dbReference type="GO" id="GO:0004301">
    <property type="term" value="F:epoxide hydrolase activity"/>
    <property type="evidence" value="ECO:0007669"/>
    <property type="project" value="TreeGrafter"/>
</dbReference>
<dbReference type="Gene3D" id="3.40.50.1820">
    <property type="entry name" value="alpha/beta hydrolase"/>
    <property type="match status" value="1"/>
</dbReference>
<reference evidence="3" key="1">
    <citation type="submission" date="2018-05" db="EMBL/GenBank/DDBJ databases">
        <authorList>
            <person name="Lanie J.A."/>
            <person name="Ng W.-L."/>
            <person name="Kazmierczak K.M."/>
            <person name="Andrzejewski T.M."/>
            <person name="Davidsen T.M."/>
            <person name="Wayne K.J."/>
            <person name="Tettelin H."/>
            <person name="Glass J.I."/>
            <person name="Rusch D."/>
            <person name="Podicherti R."/>
            <person name="Tsui H.-C.T."/>
            <person name="Winkler M.E."/>
        </authorList>
    </citation>
    <scope>NUCLEOTIDE SEQUENCE</scope>
</reference>
<sequence>VADEITRTRRGPLSVVEAGDPAAPALVLLHGIGSSGDAFMPQAPAFAERWRVLAPDAPGYGASDDPPAAPGIDGFADAVARLLDDTGIDQAVLLGVSWGGVIATRFALRHPGRLRALVLADTSRGSGFDPERAAMMAERAAQYAADPVGFVRDRTPLLVADTTPASVVTEVAAIMDRACRMPGYGYAAASLGET</sequence>
<evidence type="ECO:0000256" key="1">
    <source>
        <dbReference type="ARBA" id="ARBA00022801"/>
    </source>
</evidence>
<dbReference type="InterPro" id="IPR029058">
    <property type="entry name" value="AB_hydrolase_fold"/>
</dbReference>
<dbReference type="PANTHER" id="PTHR42977">
    <property type="entry name" value="HYDROLASE-RELATED"/>
    <property type="match status" value="1"/>
</dbReference>
<name>A0A382LK06_9ZZZZ</name>
<dbReference type="EMBL" id="UINC01087314">
    <property type="protein sequence ID" value="SVC36583.1"/>
    <property type="molecule type" value="Genomic_DNA"/>
</dbReference>